<dbReference type="InterPro" id="IPR029062">
    <property type="entry name" value="Class_I_gatase-like"/>
</dbReference>
<evidence type="ECO:0000313" key="3">
    <source>
        <dbReference type="EMBL" id="CAE6434535.1"/>
    </source>
</evidence>
<reference evidence="3" key="1">
    <citation type="submission" date="2021-01" db="EMBL/GenBank/DDBJ databases">
        <authorList>
            <person name="Kaushik A."/>
        </authorList>
    </citation>
    <scope>NUCLEOTIDE SEQUENCE</scope>
    <source>
        <strain evidence="3">AG3-1AP</strain>
    </source>
</reference>
<dbReference type="InterPro" id="IPR052158">
    <property type="entry name" value="INH-QAR"/>
</dbReference>
<evidence type="ECO:0000259" key="2">
    <source>
        <dbReference type="Pfam" id="PF01965"/>
    </source>
</evidence>
<dbReference type="PANTHER" id="PTHR43130">
    <property type="entry name" value="ARAC-FAMILY TRANSCRIPTIONAL REGULATOR"/>
    <property type="match status" value="1"/>
</dbReference>
<evidence type="ECO:0000313" key="4">
    <source>
        <dbReference type="Proteomes" id="UP000663831"/>
    </source>
</evidence>
<feature type="signal peptide" evidence="1">
    <location>
        <begin position="1"/>
        <end position="24"/>
    </location>
</feature>
<dbReference type="OrthoDB" id="543156at2759"/>
<keyword evidence="1" id="KW-0732">Signal</keyword>
<gene>
    <name evidence="3" type="ORF">RDB_LOCUS46937</name>
</gene>
<feature type="domain" description="DJ-1/PfpI" evidence="2">
    <location>
        <begin position="90"/>
        <end position="231"/>
    </location>
</feature>
<dbReference type="Gene3D" id="3.40.50.880">
    <property type="match status" value="1"/>
</dbReference>
<dbReference type="Proteomes" id="UP000663831">
    <property type="component" value="Unassembled WGS sequence"/>
</dbReference>
<name>A0A8H2XT15_9AGAM</name>
<dbReference type="EMBL" id="CAJMWV010001337">
    <property type="protein sequence ID" value="CAE6434535.1"/>
    <property type="molecule type" value="Genomic_DNA"/>
</dbReference>
<organism evidence="3 4">
    <name type="scientific">Rhizoctonia solani</name>
    <dbReference type="NCBI Taxonomy" id="456999"/>
    <lineage>
        <taxon>Eukaryota</taxon>
        <taxon>Fungi</taxon>
        <taxon>Dikarya</taxon>
        <taxon>Basidiomycota</taxon>
        <taxon>Agaricomycotina</taxon>
        <taxon>Agaricomycetes</taxon>
        <taxon>Cantharellales</taxon>
        <taxon>Ceratobasidiaceae</taxon>
        <taxon>Rhizoctonia</taxon>
    </lineage>
</organism>
<dbReference type="CDD" id="cd03139">
    <property type="entry name" value="GATase1_PfpI_2"/>
    <property type="match status" value="1"/>
</dbReference>
<dbReference type="PANTHER" id="PTHR43130:SF15">
    <property type="entry name" value="THIJ_PFPI FAMILY PROTEIN (AFU_ORTHOLOGUE AFUA_5G14240)"/>
    <property type="match status" value="1"/>
</dbReference>
<proteinExistence type="predicted"/>
<dbReference type="Pfam" id="PF01965">
    <property type="entry name" value="DJ-1_PfpI"/>
    <property type="match status" value="1"/>
</dbReference>
<evidence type="ECO:0000256" key="1">
    <source>
        <dbReference type="SAM" id="SignalP"/>
    </source>
</evidence>
<dbReference type="SUPFAM" id="SSF52317">
    <property type="entry name" value="Class I glutamine amidotransferase-like"/>
    <property type="match status" value="1"/>
</dbReference>
<dbReference type="AlphaFoldDB" id="A0A8H2XT15"/>
<protein>
    <recommendedName>
        <fullName evidence="2">DJ-1/PfpI domain-containing protein</fullName>
    </recommendedName>
</protein>
<accession>A0A8H2XT15</accession>
<sequence length="265" mass="29140">MVSLRTCYTKLLAVSLLWPACVSSTSNLNAHTKGNNLVARTEGSRETWKFGVVLYNNLTTLDVQGPMELLGWLKKGSGAQTNPIWPFVPYEFEFDYISESLDPVVTLAGPWLVPSKTFDQVSNVQYDIILVPGAESRIVADISPTVVNFVKTQNPGLKYLLSVCTGAWIVAKAGVLEGRNATTNKAAFRRIKNETSTDINWIPKARWVVDGNIWTSSGVSAGGDMAHAFMEHLVGDNFTTVTRNIVEWRAAEQADDPFAEAWGLV</sequence>
<feature type="chain" id="PRO_5034587765" description="DJ-1/PfpI domain-containing protein" evidence="1">
    <location>
        <begin position="25"/>
        <end position="265"/>
    </location>
</feature>
<comment type="caution">
    <text evidence="3">The sequence shown here is derived from an EMBL/GenBank/DDBJ whole genome shotgun (WGS) entry which is preliminary data.</text>
</comment>
<dbReference type="InterPro" id="IPR002818">
    <property type="entry name" value="DJ-1/PfpI"/>
</dbReference>